<dbReference type="EMBL" id="QWGR01000004">
    <property type="protein sequence ID" value="RIJ48583.1"/>
    <property type="molecule type" value="Genomic_DNA"/>
</dbReference>
<organism evidence="10 11">
    <name type="scientific">Maribellus luteus</name>
    <dbReference type="NCBI Taxonomy" id="2305463"/>
    <lineage>
        <taxon>Bacteria</taxon>
        <taxon>Pseudomonadati</taxon>
        <taxon>Bacteroidota</taxon>
        <taxon>Bacteroidia</taxon>
        <taxon>Marinilabiliales</taxon>
        <taxon>Prolixibacteraceae</taxon>
        <taxon>Maribellus</taxon>
    </lineage>
</organism>
<dbReference type="PANTHER" id="PTHR45833">
    <property type="entry name" value="METHIONINE SYNTHASE"/>
    <property type="match status" value="1"/>
</dbReference>
<dbReference type="GO" id="GO:0008270">
    <property type="term" value="F:zinc ion binding"/>
    <property type="evidence" value="ECO:0007669"/>
    <property type="project" value="InterPro"/>
</dbReference>
<dbReference type="Proteomes" id="UP000265926">
    <property type="component" value="Unassembled WGS sequence"/>
</dbReference>
<dbReference type="GO" id="GO:0032259">
    <property type="term" value="P:methylation"/>
    <property type="evidence" value="ECO:0007669"/>
    <property type="project" value="UniProtKB-KW"/>
</dbReference>
<evidence type="ECO:0000256" key="5">
    <source>
        <dbReference type="ARBA" id="ARBA00022723"/>
    </source>
</evidence>
<accession>A0A399T3Y4</accession>
<keyword evidence="5 7" id="KW-0479">Metal-binding</keyword>
<keyword evidence="6" id="KW-0170">Cobalt</keyword>
<evidence type="ECO:0000313" key="11">
    <source>
        <dbReference type="Proteomes" id="UP000265926"/>
    </source>
</evidence>
<name>A0A399T3Y4_9BACT</name>
<dbReference type="InterPro" id="IPR003726">
    <property type="entry name" value="HCY_dom"/>
</dbReference>
<dbReference type="InterPro" id="IPR050554">
    <property type="entry name" value="Met_Synthase/Corrinoid"/>
</dbReference>
<dbReference type="GO" id="GO:0046653">
    <property type="term" value="P:tetrahydrofolate metabolic process"/>
    <property type="evidence" value="ECO:0007669"/>
    <property type="project" value="TreeGrafter"/>
</dbReference>
<dbReference type="PANTHER" id="PTHR45833:SF1">
    <property type="entry name" value="METHIONINE SYNTHASE"/>
    <property type="match status" value="1"/>
</dbReference>
<reference evidence="10 11" key="1">
    <citation type="submission" date="2018-08" db="EMBL/GenBank/DDBJ databases">
        <title>Pallidiluteibacterium maritimus gen. nov., sp. nov., isolated from coastal sediment.</title>
        <authorList>
            <person name="Zhou L.Y."/>
        </authorList>
    </citation>
    <scope>NUCLEOTIDE SEQUENCE [LARGE SCALE GENOMIC DNA]</scope>
    <source>
        <strain evidence="10 11">XSD2</strain>
    </source>
</reference>
<evidence type="ECO:0000256" key="3">
    <source>
        <dbReference type="ARBA" id="ARBA00022679"/>
    </source>
</evidence>
<feature type="binding site" evidence="7 8">
    <location>
        <position position="275"/>
    </location>
    <ligand>
        <name>Zn(2+)</name>
        <dbReference type="ChEBI" id="CHEBI:29105"/>
    </ligand>
</feature>
<evidence type="ECO:0000256" key="7">
    <source>
        <dbReference type="PIRSR" id="PIRSR037505-2"/>
    </source>
</evidence>
<dbReference type="Pfam" id="PF02574">
    <property type="entry name" value="S-methyl_trans"/>
    <property type="match status" value="1"/>
</dbReference>
<evidence type="ECO:0000256" key="1">
    <source>
        <dbReference type="ARBA" id="ARBA00010398"/>
    </source>
</evidence>
<keyword evidence="11" id="KW-1185">Reference proteome</keyword>
<gene>
    <name evidence="10" type="ORF">D1614_08585</name>
</gene>
<dbReference type="Gene3D" id="3.20.20.330">
    <property type="entry name" value="Homocysteine-binding-like domain"/>
    <property type="match status" value="1"/>
</dbReference>
<dbReference type="SUPFAM" id="SSF82282">
    <property type="entry name" value="Homocysteine S-methyltransferase"/>
    <property type="match status" value="1"/>
</dbReference>
<evidence type="ECO:0000256" key="4">
    <source>
        <dbReference type="ARBA" id="ARBA00022691"/>
    </source>
</evidence>
<evidence type="ECO:0000256" key="8">
    <source>
        <dbReference type="PROSITE-ProRule" id="PRU00333"/>
    </source>
</evidence>
<proteinExistence type="inferred from homology"/>
<dbReference type="OrthoDB" id="9803687at2"/>
<comment type="caution">
    <text evidence="10">The sequence shown here is derived from an EMBL/GenBank/DDBJ whole genome shotgun (WGS) entry which is preliminary data.</text>
</comment>
<keyword evidence="3 8" id="KW-0808">Transferase</keyword>
<dbReference type="AlphaFoldDB" id="A0A399T3Y4"/>
<evidence type="ECO:0000256" key="2">
    <source>
        <dbReference type="ARBA" id="ARBA00022603"/>
    </source>
</evidence>
<dbReference type="GO" id="GO:0005829">
    <property type="term" value="C:cytosol"/>
    <property type="evidence" value="ECO:0007669"/>
    <property type="project" value="TreeGrafter"/>
</dbReference>
<evidence type="ECO:0000259" key="9">
    <source>
        <dbReference type="PROSITE" id="PS50970"/>
    </source>
</evidence>
<dbReference type="RefSeq" id="WP_119437503.1">
    <property type="nucleotide sequence ID" value="NZ_QWGR01000004.1"/>
</dbReference>
<keyword evidence="2 8" id="KW-0489">Methyltransferase</keyword>
<evidence type="ECO:0000313" key="10">
    <source>
        <dbReference type="EMBL" id="RIJ48583.1"/>
    </source>
</evidence>
<comment type="similarity">
    <text evidence="1">Belongs to the vitamin-B12 dependent methionine synthase family.</text>
</comment>
<dbReference type="InterPro" id="IPR017226">
    <property type="entry name" value="BHMT-like"/>
</dbReference>
<feature type="domain" description="Hcy-binding" evidence="9">
    <location>
        <begin position="2"/>
        <end position="290"/>
    </location>
</feature>
<protein>
    <submittedName>
        <fullName evidence="10">Methionine synthase</fullName>
    </submittedName>
</protein>
<keyword evidence="4" id="KW-0949">S-adenosyl-L-methionine</keyword>
<feature type="binding site" evidence="7 8">
    <location>
        <position position="276"/>
    </location>
    <ligand>
        <name>Zn(2+)</name>
        <dbReference type="ChEBI" id="CHEBI:29105"/>
    </ligand>
</feature>
<dbReference type="PIRSF" id="PIRSF037505">
    <property type="entry name" value="Betaine_HMT"/>
    <property type="match status" value="1"/>
</dbReference>
<dbReference type="GO" id="GO:0050667">
    <property type="term" value="P:homocysteine metabolic process"/>
    <property type="evidence" value="ECO:0007669"/>
    <property type="project" value="TreeGrafter"/>
</dbReference>
<comment type="cofactor">
    <cofactor evidence="7">
        <name>Zn(2+)</name>
        <dbReference type="ChEBI" id="CHEBI:29105"/>
    </cofactor>
    <text evidence="7">Binds 1 zinc ion per subunit.</text>
</comment>
<evidence type="ECO:0000256" key="6">
    <source>
        <dbReference type="ARBA" id="ARBA00023285"/>
    </source>
</evidence>
<sequence>MGKIVDQIMQGRILVSDGAWGTFLQQKGLKAGECPEEWNLSHPDDVYDIAKSYIEAGADMVETNSFGGTCFKLGRYGLGDKVFELNKAAAELSRKAAGNKFVLGSVGPTGKILMMGDVSEDEMYEAFKEQAMGLEAGGADAIMIETMTDLDEARIAIRAAKENTQCEVFCTMTFEKTLSGEFRSMMGISPTDMVNTLVDAGAELIGANCGNGIANMIGIVEEIRKANSAVPVLVHANAGMPVYCDGETHFPETPEEMARLVPELLRAGANIIGGCCGTTPEHIRKVREVLSSTRC</sequence>
<keyword evidence="7 8" id="KW-0862">Zinc</keyword>
<dbReference type="PROSITE" id="PS50970">
    <property type="entry name" value="HCY"/>
    <property type="match status" value="1"/>
</dbReference>
<dbReference type="GO" id="GO:0008705">
    <property type="term" value="F:methionine synthase activity"/>
    <property type="evidence" value="ECO:0007669"/>
    <property type="project" value="TreeGrafter"/>
</dbReference>
<dbReference type="InterPro" id="IPR036589">
    <property type="entry name" value="HCY_dom_sf"/>
</dbReference>
<feature type="binding site" evidence="7 8">
    <location>
        <position position="209"/>
    </location>
    <ligand>
        <name>Zn(2+)</name>
        <dbReference type="ChEBI" id="CHEBI:29105"/>
    </ligand>
</feature>